<reference evidence="1 2" key="1">
    <citation type="journal article" date="2017" name="Environ. Microbiol.">
        <title>Decay of the glycolytic pathway and adaptation to intranuclear parasitism within Enterocytozoonidae microsporidia.</title>
        <authorList>
            <person name="Wiredu Boakye D."/>
            <person name="Jaroenlak P."/>
            <person name="Prachumwat A."/>
            <person name="Williams T.A."/>
            <person name="Bateman K.S."/>
            <person name="Itsathitphaisarn O."/>
            <person name="Sritunyalucksana K."/>
            <person name="Paszkiewicz K.H."/>
            <person name="Moore K.A."/>
            <person name="Stentiford G.D."/>
            <person name="Williams B.A."/>
        </authorList>
    </citation>
    <scope>NUCLEOTIDE SEQUENCE [LARGE SCALE GENOMIC DNA]</scope>
    <source>
        <strain evidence="2">canceri</strain>
    </source>
</reference>
<dbReference type="AlphaFoldDB" id="A0A1X0QLJ3"/>
<dbReference type="Proteomes" id="UP000192501">
    <property type="component" value="Unassembled WGS sequence"/>
</dbReference>
<dbReference type="EMBL" id="LTAI01000007">
    <property type="protein sequence ID" value="ORE00584.1"/>
    <property type="molecule type" value="Genomic_DNA"/>
</dbReference>
<dbReference type="VEuPathDB" id="MicrosporidiaDB:HERIO_1891"/>
<comment type="caution">
    <text evidence="1">The sequence shown here is derived from an EMBL/GenBank/DDBJ whole genome shotgun (WGS) entry which is preliminary data.</text>
</comment>
<evidence type="ECO:0000313" key="1">
    <source>
        <dbReference type="EMBL" id="ORE00584.1"/>
    </source>
</evidence>
<gene>
    <name evidence="1" type="ORF">A0H76_2391</name>
</gene>
<proteinExistence type="predicted"/>
<sequence>MKLIEYCFKSKNTGNKFIKEVTKELRTVHVNYFIKNRSFEELKIFILTKLEKIIFEYSIECVVIENIDSYLYTEENLESKRSDINLIVKKLKNIINKCQTEVIVSTLYIKGYEIEGIFINRYLGYKWCYLRTEFYLK</sequence>
<organism evidence="1 2">
    <name type="scientific">Hepatospora eriocheir</name>
    <dbReference type="NCBI Taxonomy" id="1081669"/>
    <lineage>
        <taxon>Eukaryota</taxon>
        <taxon>Fungi</taxon>
        <taxon>Fungi incertae sedis</taxon>
        <taxon>Microsporidia</taxon>
        <taxon>Hepatosporidae</taxon>
        <taxon>Hepatospora</taxon>
    </lineage>
</organism>
<dbReference type="VEuPathDB" id="MicrosporidiaDB:A0H76_2391"/>
<protein>
    <submittedName>
        <fullName evidence="1">Uncharacterized protein</fullName>
    </submittedName>
</protein>
<accession>A0A1X0QLJ3</accession>
<evidence type="ECO:0000313" key="2">
    <source>
        <dbReference type="Proteomes" id="UP000192501"/>
    </source>
</evidence>
<name>A0A1X0QLJ3_9MICR</name>